<dbReference type="GO" id="GO:0015297">
    <property type="term" value="F:antiporter activity"/>
    <property type="evidence" value="ECO:0007669"/>
    <property type="project" value="InterPro"/>
</dbReference>
<dbReference type="Pfam" id="PF01554">
    <property type="entry name" value="MatE"/>
    <property type="match status" value="2"/>
</dbReference>
<feature type="transmembrane region" description="Helical" evidence="7">
    <location>
        <begin position="251"/>
        <end position="270"/>
    </location>
</feature>
<evidence type="ECO:0000313" key="8">
    <source>
        <dbReference type="EMBL" id="MBB3102948.1"/>
    </source>
</evidence>
<dbReference type="InterPro" id="IPR002528">
    <property type="entry name" value="MATE_fam"/>
</dbReference>
<feature type="transmembrane region" description="Helical" evidence="7">
    <location>
        <begin position="141"/>
        <end position="163"/>
    </location>
</feature>
<evidence type="ECO:0000256" key="5">
    <source>
        <dbReference type="ARBA" id="ARBA00022989"/>
    </source>
</evidence>
<feature type="transmembrane region" description="Helical" evidence="7">
    <location>
        <begin position="170"/>
        <end position="191"/>
    </location>
</feature>
<evidence type="ECO:0000256" key="1">
    <source>
        <dbReference type="ARBA" id="ARBA00004141"/>
    </source>
</evidence>
<feature type="transmembrane region" description="Helical" evidence="7">
    <location>
        <begin position="363"/>
        <end position="384"/>
    </location>
</feature>
<dbReference type="NCBIfam" id="TIGR00797">
    <property type="entry name" value="matE"/>
    <property type="match status" value="1"/>
</dbReference>
<comment type="caution">
    <text evidence="8">The sequence shown here is derived from an EMBL/GenBank/DDBJ whole genome shotgun (WGS) entry which is preliminary data.</text>
</comment>
<keyword evidence="9" id="KW-1185">Reference proteome</keyword>
<evidence type="ECO:0000256" key="4">
    <source>
        <dbReference type="ARBA" id="ARBA00022692"/>
    </source>
</evidence>
<dbReference type="GO" id="GO:0005886">
    <property type="term" value="C:plasma membrane"/>
    <property type="evidence" value="ECO:0007669"/>
    <property type="project" value="TreeGrafter"/>
</dbReference>
<comment type="similarity">
    <text evidence="2">Belongs to the multi antimicrobial extrusion (MATE) (TC 2.A.66.1) family.</text>
</comment>
<evidence type="ECO:0000256" key="3">
    <source>
        <dbReference type="ARBA" id="ARBA00022448"/>
    </source>
</evidence>
<reference evidence="8 9" key="1">
    <citation type="submission" date="2020-08" db="EMBL/GenBank/DDBJ databases">
        <title>Genomic Encyclopedia of Type Strains, Phase III (KMG-III): the genomes of soil and plant-associated and newly described type strains.</title>
        <authorList>
            <person name="Whitman W."/>
        </authorList>
    </citation>
    <scope>NUCLEOTIDE SEQUENCE [LARGE SCALE GENOMIC DNA]</scope>
    <source>
        <strain evidence="8 9">CECT 4462</strain>
    </source>
</reference>
<feature type="transmembrane region" description="Helical" evidence="7">
    <location>
        <begin position="203"/>
        <end position="223"/>
    </location>
</feature>
<keyword evidence="3" id="KW-0813">Transport</keyword>
<protein>
    <submittedName>
        <fullName evidence="8">MATE family multidrug resistance protein</fullName>
    </submittedName>
</protein>
<keyword evidence="6 7" id="KW-0472">Membrane</keyword>
<evidence type="ECO:0000256" key="6">
    <source>
        <dbReference type="ARBA" id="ARBA00023136"/>
    </source>
</evidence>
<evidence type="ECO:0000256" key="7">
    <source>
        <dbReference type="SAM" id="Phobius"/>
    </source>
</evidence>
<organism evidence="8 9">
    <name type="scientific">Azomonas macrocytogenes</name>
    <name type="common">Azotobacter macrocytogenes</name>
    <dbReference type="NCBI Taxonomy" id="69962"/>
    <lineage>
        <taxon>Bacteria</taxon>
        <taxon>Pseudomonadati</taxon>
        <taxon>Pseudomonadota</taxon>
        <taxon>Gammaproteobacteria</taxon>
        <taxon>Pseudomonadales</taxon>
        <taxon>Pseudomonadaceae</taxon>
        <taxon>Azomonas</taxon>
    </lineage>
</organism>
<sequence>MTPFLSRLTKAWSHRPTHTKAWTLAAPMVLSNLSVPLVALTDITVVGHLPQAHQLGAVAVGAMFYEVMLGLFVFLRMGTTGFAAQAAGRSDGNELRRILFQSLVLGFGLALLVAVIAVPVGNTLLDSMSASPELKSLAQTYFQTRLFGLPAALTSCALIGWFLGIQNVRVPLGMLLTTNIINMMLALWFVLSLDWEAPGAARASVIAEWAGALLGLGLAWLVLPRYPGQLELSRLGHWRAWQPLLAVNRDILIRSLLLQGVFLLIAWRGAQLGDATVAANALLLNGLLFTAFALDGLAHALEALSGHAIGAGDRSGLERVLVICSGWAFIISLGFALFFWIGGNRFIQFQTDIEEVRSAAQAYLPYLILLPPIAVWSYMLDGLFIAATRAREMRNAMLLAALLALPLGWLTSGWGNHGLWLTFIAFMLLRGLCLGREAWRLEHQGWIRPREPQSPIATPAG</sequence>
<dbReference type="InterPro" id="IPR050222">
    <property type="entry name" value="MATE_MdtK"/>
</dbReference>
<feature type="transmembrane region" description="Helical" evidence="7">
    <location>
        <begin position="396"/>
        <end position="414"/>
    </location>
</feature>
<dbReference type="PANTHER" id="PTHR43298:SF2">
    <property type="entry name" value="FMN_FAD EXPORTER YEEO-RELATED"/>
    <property type="match status" value="1"/>
</dbReference>
<dbReference type="Proteomes" id="UP000549250">
    <property type="component" value="Unassembled WGS sequence"/>
</dbReference>
<dbReference type="GO" id="GO:0042910">
    <property type="term" value="F:xenobiotic transmembrane transporter activity"/>
    <property type="evidence" value="ECO:0007669"/>
    <property type="project" value="InterPro"/>
</dbReference>
<evidence type="ECO:0000256" key="2">
    <source>
        <dbReference type="ARBA" id="ARBA00010199"/>
    </source>
</evidence>
<dbReference type="EMBL" id="JACHXI010000004">
    <property type="protein sequence ID" value="MBB3102948.1"/>
    <property type="molecule type" value="Genomic_DNA"/>
</dbReference>
<gene>
    <name evidence="8" type="ORF">FHR87_001336</name>
</gene>
<dbReference type="CDD" id="cd13136">
    <property type="entry name" value="MATE_DinF_like"/>
    <property type="match status" value="1"/>
</dbReference>
<keyword evidence="5 7" id="KW-1133">Transmembrane helix</keyword>
<dbReference type="AlphaFoldDB" id="A0A839T1G4"/>
<dbReference type="PANTHER" id="PTHR43298">
    <property type="entry name" value="MULTIDRUG RESISTANCE PROTEIN NORM-RELATED"/>
    <property type="match status" value="1"/>
</dbReference>
<comment type="subcellular location">
    <subcellularLocation>
        <location evidence="1">Membrane</location>
        <topology evidence="1">Multi-pass membrane protein</topology>
    </subcellularLocation>
</comment>
<feature type="transmembrane region" description="Helical" evidence="7">
    <location>
        <begin position="98"/>
        <end position="121"/>
    </location>
</feature>
<feature type="transmembrane region" description="Helical" evidence="7">
    <location>
        <begin position="282"/>
        <end position="301"/>
    </location>
</feature>
<feature type="transmembrane region" description="Helical" evidence="7">
    <location>
        <begin position="52"/>
        <end position="77"/>
    </location>
</feature>
<name>A0A839T1G4_AZOMA</name>
<keyword evidence="4 7" id="KW-0812">Transmembrane</keyword>
<feature type="transmembrane region" description="Helical" evidence="7">
    <location>
        <begin position="21"/>
        <end position="40"/>
    </location>
</feature>
<feature type="transmembrane region" description="Helical" evidence="7">
    <location>
        <begin position="321"/>
        <end position="343"/>
    </location>
</feature>
<accession>A0A839T1G4</accession>
<evidence type="ECO:0000313" key="9">
    <source>
        <dbReference type="Proteomes" id="UP000549250"/>
    </source>
</evidence>
<dbReference type="InterPro" id="IPR044644">
    <property type="entry name" value="DinF-like"/>
</dbReference>
<proteinExistence type="inferred from homology"/>
<feature type="transmembrane region" description="Helical" evidence="7">
    <location>
        <begin position="420"/>
        <end position="439"/>
    </location>
</feature>